<evidence type="ECO:0000313" key="1">
    <source>
        <dbReference type="EMBL" id="TFK75052.1"/>
    </source>
</evidence>
<reference evidence="1 2" key="1">
    <citation type="journal article" date="2019" name="Nat. Ecol. Evol.">
        <title>Megaphylogeny resolves global patterns of mushroom evolution.</title>
        <authorList>
            <person name="Varga T."/>
            <person name="Krizsan K."/>
            <person name="Foldi C."/>
            <person name="Dima B."/>
            <person name="Sanchez-Garcia M."/>
            <person name="Sanchez-Ramirez S."/>
            <person name="Szollosi G.J."/>
            <person name="Szarkandi J.G."/>
            <person name="Papp V."/>
            <person name="Albert L."/>
            <person name="Andreopoulos W."/>
            <person name="Angelini C."/>
            <person name="Antonin V."/>
            <person name="Barry K.W."/>
            <person name="Bougher N.L."/>
            <person name="Buchanan P."/>
            <person name="Buyck B."/>
            <person name="Bense V."/>
            <person name="Catcheside P."/>
            <person name="Chovatia M."/>
            <person name="Cooper J."/>
            <person name="Damon W."/>
            <person name="Desjardin D."/>
            <person name="Finy P."/>
            <person name="Geml J."/>
            <person name="Haridas S."/>
            <person name="Hughes K."/>
            <person name="Justo A."/>
            <person name="Karasinski D."/>
            <person name="Kautmanova I."/>
            <person name="Kiss B."/>
            <person name="Kocsube S."/>
            <person name="Kotiranta H."/>
            <person name="LaButti K.M."/>
            <person name="Lechner B.E."/>
            <person name="Liimatainen K."/>
            <person name="Lipzen A."/>
            <person name="Lukacs Z."/>
            <person name="Mihaltcheva S."/>
            <person name="Morgado L.N."/>
            <person name="Niskanen T."/>
            <person name="Noordeloos M.E."/>
            <person name="Ohm R.A."/>
            <person name="Ortiz-Santana B."/>
            <person name="Ovrebo C."/>
            <person name="Racz N."/>
            <person name="Riley R."/>
            <person name="Savchenko A."/>
            <person name="Shiryaev A."/>
            <person name="Soop K."/>
            <person name="Spirin V."/>
            <person name="Szebenyi C."/>
            <person name="Tomsovsky M."/>
            <person name="Tulloss R.E."/>
            <person name="Uehling J."/>
            <person name="Grigoriev I.V."/>
            <person name="Vagvolgyi C."/>
            <person name="Papp T."/>
            <person name="Martin F.M."/>
            <person name="Miettinen O."/>
            <person name="Hibbett D.S."/>
            <person name="Nagy L.G."/>
        </authorList>
    </citation>
    <scope>NUCLEOTIDE SEQUENCE [LARGE SCALE GENOMIC DNA]</scope>
    <source>
        <strain evidence="1 2">NL-1719</strain>
    </source>
</reference>
<organism evidence="1 2">
    <name type="scientific">Pluteus cervinus</name>
    <dbReference type="NCBI Taxonomy" id="181527"/>
    <lineage>
        <taxon>Eukaryota</taxon>
        <taxon>Fungi</taxon>
        <taxon>Dikarya</taxon>
        <taxon>Basidiomycota</taxon>
        <taxon>Agaricomycotina</taxon>
        <taxon>Agaricomycetes</taxon>
        <taxon>Agaricomycetidae</taxon>
        <taxon>Agaricales</taxon>
        <taxon>Pluteineae</taxon>
        <taxon>Pluteaceae</taxon>
        <taxon>Pluteus</taxon>
    </lineage>
</organism>
<protein>
    <submittedName>
        <fullName evidence="1">Uncharacterized protein</fullName>
    </submittedName>
</protein>
<keyword evidence="2" id="KW-1185">Reference proteome</keyword>
<dbReference type="Proteomes" id="UP000308600">
    <property type="component" value="Unassembled WGS sequence"/>
</dbReference>
<sequence>MTLLSPPQHNQHMIREQELEEENARLQQEVASLKDERDKFRQRFGSARTENAALQARMDQLICEHSDLKHGSKISKGTHQPAGAHTHFKQVVEHFKTGGNIITVIRDPEVGSNAGETLSKDSVARAGPIVSGPSRANFPTPVSPTLGPSRPPRRPSVLAQDPKNQTPARTTTGTNTSSQVASSGPTRALSRCIPTPLAAQAQTNEDDEDDLPVTKMANRANAAASSPTTSRPIRQAKKDALFHLPEQFISNIFAAVPPRIISPDPILISVPRRFLQETYGGATRVVEFISRSQDPGPTTSMHPEGRPVVYPDRLITNDQTKPGQPALMLTLRDDMLSYPPWTVFHKAKQDSIVHCTYLGEYRCTSCEKLTAEQFRMQSDKAKRAWAQEILKLKRCIKTVEAHARIALRLHGKKPTQGKVDIEAKRIRKATLDNIPVTIQDIIRAFETGKETINIILMECVGYDHKFARDILEKKQGWAPKERKRKRDAISSGSDTEDEPAPTCTLESVGKRTPRKVAKTGDPAAYSPFGWDGAGLDMRILGDDKRLDPDYQDD</sequence>
<proteinExistence type="predicted"/>
<accession>A0ACD3BDI8</accession>
<evidence type="ECO:0000313" key="2">
    <source>
        <dbReference type="Proteomes" id="UP000308600"/>
    </source>
</evidence>
<name>A0ACD3BDI8_9AGAR</name>
<dbReference type="EMBL" id="ML208265">
    <property type="protein sequence ID" value="TFK75052.1"/>
    <property type="molecule type" value="Genomic_DNA"/>
</dbReference>
<gene>
    <name evidence="1" type="ORF">BDN72DRAFT_955386</name>
</gene>